<feature type="binding site" evidence="8">
    <location>
        <begin position="13"/>
        <end position="21"/>
    </location>
    <ligand>
        <name>ATP</name>
        <dbReference type="ChEBI" id="CHEBI:30616"/>
    </ligand>
</feature>
<dbReference type="PANTHER" id="PTHR21299">
    <property type="entry name" value="CYTIDYLATE KINASE/PANTOATE-BETA-ALANINE LIGASE"/>
    <property type="match status" value="1"/>
</dbReference>
<keyword evidence="2 8" id="KW-0808">Transferase</keyword>
<comment type="catalytic activity">
    <reaction evidence="6 8">
        <text>dCMP + ATP = dCDP + ADP</text>
        <dbReference type="Rhea" id="RHEA:25094"/>
        <dbReference type="ChEBI" id="CHEBI:30616"/>
        <dbReference type="ChEBI" id="CHEBI:57566"/>
        <dbReference type="ChEBI" id="CHEBI:58593"/>
        <dbReference type="ChEBI" id="CHEBI:456216"/>
        <dbReference type="EC" id="2.7.4.25"/>
    </reaction>
</comment>
<dbReference type="GO" id="GO:0006220">
    <property type="term" value="P:pyrimidine nucleotide metabolic process"/>
    <property type="evidence" value="ECO:0007669"/>
    <property type="project" value="UniProtKB-UniRule"/>
</dbReference>
<dbReference type="InterPro" id="IPR011994">
    <property type="entry name" value="Cytidylate_kinase_dom"/>
</dbReference>
<evidence type="ECO:0000256" key="8">
    <source>
        <dbReference type="HAMAP-Rule" id="MF_00238"/>
    </source>
</evidence>
<comment type="similarity">
    <text evidence="1 8">Belongs to the cytidylate kinase family. Type 1 subfamily.</text>
</comment>
<dbReference type="Pfam" id="PF02224">
    <property type="entry name" value="Cytidylate_kin"/>
    <property type="match status" value="1"/>
</dbReference>
<feature type="domain" description="Cytidylate kinase" evidence="9">
    <location>
        <begin position="9"/>
        <end position="223"/>
    </location>
</feature>
<dbReference type="SUPFAM" id="SSF52540">
    <property type="entry name" value="P-loop containing nucleoside triphosphate hydrolases"/>
    <property type="match status" value="1"/>
</dbReference>
<evidence type="ECO:0000256" key="4">
    <source>
        <dbReference type="ARBA" id="ARBA00022777"/>
    </source>
</evidence>
<gene>
    <name evidence="8" type="primary">cmk</name>
    <name evidence="10" type="ORF">CSA56_03095</name>
</gene>
<dbReference type="GO" id="GO:0036431">
    <property type="term" value="F:dCMP kinase activity"/>
    <property type="evidence" value="ECO:0007669"/>
    <property type="project" value="InterPro"/>
</dbReference>
<dbReference type="GO" id="GO:0005524">
    <property type="term" value="F:ATP binding"/>
    <property type="evidence" value="ECO:0007669"/>
    <property type="project" value="UniProtKB-UniRule"/>
</dbReference>
<dbReference type="Proteomes" id="UP000230821">
    <property type="component" value="Unassembled WGS sequence"/>
</dbReference>
<proteinExistence type="inferred from homology"/>
<comment type="caution">
    <text evidence="10">The sequence shown here is derived from an EMBL/GenBank/DDBJ whole genome shotgun (WGS) entry which is preliminary data.</text>
</comment>
<dbReference type="EC" id="2.7.4.25" evidence="8"/>
<dbReference type="InterPro" id="IPR027417">
    <property type="entry name" value="P-loop_NTPase"/>
</dbReference>
<dbReference type="CDD" id="cd02020">
    <property type="entry name" value="CMPK"/>
    <property type="match status" value="1"/>
</dbReference>
<name>A0A2G6KJ93_9BACT</name>
<dbReference type="EMBL" id="PDSK01000035">
    <property type="protein sequence ID" value="PIE35714.1"/>
    <property type="molecule type" value="Genomic_DNA"/>
</dbReference>
<keyword evidence="4 8" id="KW-0418">Kinase</keyword>
<keyword evidence="5 8" id="KW-0067">ATP-binding</keyword>
<evidence type="ECO:0000313" key="10">
    <source>
        <dbReference type="EMBL" id="PIE35714.1"/>
    </source>
</evidence>
<accession>A0A2G6KJ93</accession>
<evidence type="ECO:0000256" key="5">
    <source>
        <dbReference type="ARBA" id="ARBA00022840"/>
    </source>
</evidence>
<sequence length="226" mass="24940">MTHVKPLIIAIDGPAGSGKSSIGDMLAERLDYIHLSTGSIYRAIGWKAEQHNIDFANVPALVRLIEQTRIEFERKPDGTVTVLLDGDDVSERIVTNEAGLLASAVSAIPEVRQGLLSLQRRAGEGGGVILDGRDIGTVVFPDADVKFYLDASVEVRAKRRNRQLQEQGIASDLEQLIHDIRQRDYDDSHRDVAPLRKADDAIYLDSTLLTREEVIDSMLTAIRKVS</sequence>
<dbReference type="PANTHER" id="PTHR21299:SF2">
    <property type="entry name" value="CYTIDYLATE KINASE"/>
    <property type="match status" value="1"/>
</dbReference>
<protein>
    <recommendedName>
        <fullName evidence="8">Cytidylate kinase</fullName>
        <shortName evidence="8">CK</shortName>
        <ecNumber evidence="8">2.7.4.25</ecNumber>
    </recommendedName>
    <alternativeName>
        <fullName evidence="8">Cytidine monophosphate kinase</fullName>
        <shortName evidence="8">CMP kinase</shortName>
    </alternativeName>
</protein>
<dbReference type="InterPro" id="IPR003136">
    <property type="entry name" value="Cytidylate_kin"/>
</dbReference>
<evidence type="ECO:0000256" key="6">
    <source>
        <dbReference type="ARBA" id="ARBA00047615"/>
    </source>
</evidence>
<dbReference type="Gene3D" id="3.40.50.300">
    <property type="entry name" value="P-loop containing nucleotide triphosphate hydrolases"/>
    <property type="match status" value="1"/>
</dbReference>
<evidence type="ECO:0000256" key="2">
    <source>
        <dbReference type="ARBA" id="ARBA00022679"/>
    </source>
</evidence>
<comment type="subcellular location">
    <subcellularLocation>
        <location evidence="8">Cytoplasm</location>
    </subcellularLocation>
</comment>
<evidence type="ECO:0000256" key="3">
    <source>
        <dbReference type="ARBA" id="ARBA00022741"/>
    </source>
</evidence>
<keyword evidence="3 8" id="KW-0547">Nucleotide-binding</keyword>
<dbReference type="AlphaFoldDB" id="A0A2G6KJ93"/>
<evidence type="ECO:0000256" key="7">
    <source>
        <dbReference type="ARBA" id="ARBA00048478"/>
    </source>
</evidence>
<evidence type="ECO:0000313" key="11">
    <source>
        <dbReference type="Proteomes" id="UP000230821"/>
    </source>
</evidence>
<dbReference type="NCBIfam" id="TIGR00017">
    <property type="entry name" value="cmk"/>
    <property type="match status" value="1"/>
</dbReference>
<keyword evidence="8" id="KW-0963">Cytoplasm</keyword>
<comment type="catalytic activity">
    <reaction evidence="7 8">
        <text>CMP + ATP = CDP + ADP</text>
        <dbReference type="Rhea" id="RHEA:11600"/>
        <dbReference type="ChEBI" id="CHEBI:30616"/>
        <dbReference type="ChEBI" id="CHEBI:58069"/>
        <dbReference type="ChEBI" id="CHEBI:60377"/>
        <dbReference type="ChEBI" id="CHEBI:456216"/>
        <dbReference type="EC" id="2.7.4.25"/>
    </reaction>
</comment>
<evidence type="ECO:0000256" key="1">
    <source>
        <dbReference type="ARBA" id="ARBA00009427"/>
    </source>
</evidence>
<dbReference type="GO" id="GO:0005829">
    <property type="term" value="C:cytosol"/>
    <property type="evidence" value="ECO:0007669"/>
    <property type="project" value="TreeGrafter"/>
</dbReference>
<evidence type="ECO:0000259" key="9">
    <source>
        <dbReference type="Pfam" id="PF02224"/>
    </source>
</evidence>
<dbReference type="GO" id="GO:0015949">
    <property type="term" value="P:nucleobase-containing small molecule interconversion"/>
    <property type="evidence" value="ECO:0007669"/>
    <property type="project" value="TreeGrafter"/>
</dbReference>
<dbReference type="HAMAP" id="MF_00238">
    <property type="entry name" value="Cytidyl_kinase_type1"/>
    <property type="match status" value="1"/>
</dbReference>
<dbReference type="GO" id="GO:0036430">
    <property type="term" value="F:CMP kinase activity"/>
    <property type="evidence" value="ECO:0007669"/>
    <property type="project" value="RHEA"/>
</dbReference>
<organism evidence="10 11">
    <name type="scientific">candidate division KSB3 bacterium</name>
    <dbReference type="NCBI Taxonomy" id="2044937"/>
    <lineage>
        <taxon>Bacteria</taxon>
        <taxon>candidate division KSB3</taxon>
    </lineage>
</organism>
<reference evidence="10 11" key="1">
    <citation type="submission" date="2017-10" db="EMBL/GenBank/DDBJ databases">
        <title>Novel microbial diversity and functional potential in the marine mammal oral microbiome.</title>
        <authorList>
            <person name="Dudek N.K."/>
            <person name="Sun C.L."/>
            <person name="Burstein D."/>
            <person name="Kantor R.S."/>
            <person name="Aliaga Goltsman D.S."/>
            <person name="Bik E.M."/>
            <person name="Thomas B.C."/>
            <person name="Banfield J.F."/>
            <person name="Relman D.A."/>
        </authorList>
    </citation>
    <scope>NUCLEOTIDE SEQUENCE [LARGE SCALE GENOMIC DNA]</scope>
    <source>
        <strain evidence="10">DOLJORAL78_47_16</strain>
    </source>
</reference>